<dbReference type="GO" id="GO:0046872">
    <property type="term" value="F:metal ion binding"/>
    <property type="evidence" value="ECO:0007669"/>
    <property type="project" value="InterPro"/>
</dbReference>
<feature type="domain" description="Methylmalonyl-CoA mutase alpha/beta chain catalytic" evidence="6">
    <location>
        <begin position="37"/>
        <end position="114"/>
    </location>
</feature>
<organism evidence="7 8">
    <name type="scientific">Heyndrickxia oleronia</name>
    <dbReference type="NCBI Taxonomy" id="38875"/>
    <lineage>
        <taxon>Bacteria</taxon>
        <taxon>Bacillati</taxon>
        <taxon>Bacillota</taxon>
        <taxon>Bacilli</taxon>
        <taxon>Bacillales</taxon>
        <taxon>Bacillaceae</taxon>
        <taxon>Heyndrickxia</taxon>
    </lineage>
</organism>
<evidence type="ECO:0000256" key="5">
    <source>
        <dbReference type="ARBA" id="ARBA00023285"/>
    </source>
</evidence>
<dbReference type="Pfam" id="PF01642">
    <property type="entry name" value="MM_CoA_mutase"/>
    <property type="match status" value="2"/>
</dbReference>
<sequence>MKVKDIKQQNFPVHSIEDWEEAVKQSLKGRGISTKDTYENIALKPLYTVEDIDQTKIEQIPGTGFHTRGFDELGRKPYGWKIAQQIKKSSWEDLYPMLQDVMQRGQETIVFDVDQVDDFDQINFLDLKGIEFQKVPLFLPTKNHFKGLLEKLLRHPEKENINGFVGTDIISRKIAKGDIVNLNDTELNEWIIQIKQADNEFPKLKTILIDTAPYHNAGANAIQEIAIALAESIFYIECLKDEQWEPARIAGKLVFHFSIGANFFMEIAKLRAFRRLWSTVANAYQLPKEYQHVTISAETSSLTKSILDPYVNLLRAGNEAFAAVIGGVDFLHVAAFDEAYAESNEFSARIARNIQWILREEAHLSKVTDPAGGSYYIESLTNEIAGKAWELFQLIDAKGGIIDVLKSDWIQNEINQVLEKRQNAIATGKQSLIGTNVYVNLAEPLTFSAEFNKHNANTSVNRLSEPFERLRKKSYQLEQIGVPPQAGMICLGPLKDHKARADFATGFLASGGIKATWSKECMNIDDMQTFIRETNYPYYCVCGNDDVYQLFLGKYETWFSKNNRKPIIDIVGNITTEVFSQLKNKGISGSINKYQNRIEKLTALLSLWEVE</sequence>
<dbReference type="PANTHER" id="PTHR48101:SF1">
    <property type="entry name" value="METHYLMALONYL-COA MUTASE, LARGE SUBUNIT"/>
    <property type="match status" value="1"/>
</dbReference>
<feature type="domain" description="Methylmalonyl-CoA mutase alpha/beta chain catalytic" evidence="6">
    <location>
        <begin position="157"/>
        <end position="464"/>
    </location>
</feature>
<keyword evidence="3" id="KW-0846">Cobalamin</keyword>
<dbReference type="RefSeq" id="WP_280616107.1">
    <property type="nucleotide sequence ID" value="NZ_JAROYP010000002.1"/>
</dbReference>
<comment type="cofactor">
    <cofactor evidence="1">
        <name>adenosylcob(III)alamin</name>
        <dbReference type="ChEBI" id="CHEBI:18408"/>
    </cofactor>
</comment>
<dbReference type="GO" id="GO:0016866">
    <property type="term" value="F:intramolecular transferase activity"/>
    <property type="evidence" value="ECO:0007669"/>
    <property type="project" value="InterPro"/>
</dbReference>
<evidence type="ECO:0000256" key="2">
    <source>
        <dbReference type="ARBA" id="ARBA00008465"/>
    </source>
</evidence>
<protein>
    <submittedName>
        <fullName evidence="7">Methylmalonyl-CoA mutase family protein</fullName>
    </submittedName>
</protein>
<reference evidence="7" key="1">
    <citation type="submission" date="2023-03" db="EMBL/GenBank/DDBJ databases">
        <title>Bacterial isolates from washroom surfaces on a university campus.</title>
        <authorList>
            <person name="Holman D.B."/>
            <person name="Gzyl K.E."/>
            <person name="Taheri A.E."/>
        </authorList>
    </citation>
    <scope>NUCLEOTIDE SEQUENCE</scope>
    <source>
        <strain evidence="7">RD03</strain>
    </source>
</reference>
<evidence type="ECO:0000256" key="1">
    <source>
        <dbReference type="ARBA" id="ARBA00001922"/>
    </source>
</evidence>
<dbReference type="InterPro" id="IPR016176">
    <property type="entry name" value="Cbl-dep_enz_cat"/>
</dbReference>
<dbReference type="GO" id="GO:0031419">
    <property type="term" value="F:cobalamin binding"/>
    <property type="evidence" value="ECO:0007669"/>
    <property type="project" value="UniProtKB-KW"/>
</dbReference>
<dbReference type="SUPFAM" id="SSF51703">
    <property type="entry name" value="Cobalamin (vitamin B12)-dependent enzymes"/>
    <property type="match status" value="1"/>
</dbReference>
<evidence type="ECO:0000313" key="7">
    <source>
        <dbReference type="EMBL" id="MDH5160063.1"/>
    </source>
</evidence>
<evidence type="ECO:0000259" key="6">
    <source>
        <dbReference type="Pfam" id="PF01642"/>
    </source>
</evidence>
<name>A0AAW6SPD0_9BACI</name>
<evidence type="ECO:0000313" key="8">
    <source>
        <dbReference type="Proteomes" id="UP001159179"/>
    </source>
</evidence>
<dbReference type="Proteomes" id="UP001159179">
    <property type="component" value="Unassembled WGS sequence"/>
</dbReference>
<dbReference type="InterPro" id="IPR006099">
    <property type="entry name" value="MeMalonylCoA_mutase_a/b_cat"/>
</dbReference>
<gene>
    <name evidence="7" type="ORF">P5X88_03885</name>
</gene>
<dbReference type="Gene3D" id="3.20.20.240">
    <property type="entry name" value="Methylmalonyl-CoA mutase"/>
    <property type="match status" value="1"/>
</dbReference>
<accession>A0AAW6SPD0</accession>
<proteinExistence type="inferred from homology"/>
<evidence type="ECO:0000256" key="4">
    <source>
        <dbReference type="ARBA" id="ARBA00023235"/>
    </source>
</evidence>
<keyword evidence="5" id="KW-0170">Cobalt</keyword>
<dbReference type="InterPro" id="IPR036724">
    <property type="entry name" value="Cobalamin-bd_sf"/>
</dbReference>
<evidence type="ECO:0000256" key="3">
    <source>
        <dbReference type="ARBA" id="ARBA00022628"/>
    </source>
</evidence>
<dbReference type="AlphaFoldDB" id="A0AAW6SPD0"/>
<comment type="similarity">
    <text evidence="2">Belongs to the methylmalonyl-CoA mutase family.</text>
</comment>
<dbReference type="SUPFAM" id="SSF52242">
    <property type="entry name" value="Cobalamin (vitamin B12)-binding domain"/>
    <property type="match status" value="1"/>
</dbReference>
<keyword evidence="4" id="KW-0413">Isomerase</keyword>
<dbReference type="Gene3D" id="3.40.50.280">
    <property type="entry name" value="Cobalamin-binding domain"/>
    <property type="match status" value="1"/>
</dbReference>
<dbReference type="PANTHER" id="PTHR48101">
    <property type="entry name" value="METHYLMALONYL-COA MUTASE, MITOCHONDRIAL-RELATED"/>
    <property type="match status" value="1"/>
</dbReference>
<dbReference type="EMBL" id="JAROYP010000002">
    <property type="protein sequence ID" value="MDH5160063.1"/>
    <property type="molecule type" value="Genomic_DNA"/>
</dbReference>
<comment type="caution">
    <text evidence="7">The sequence shown here is derived from an EMBL/GenBank/DDBJ whole genome shotgun (WGS) entry which is preliminary data.</text>
</comment>